<name>A0A7J8U0A3_9ROSI</name>
<proteinExistence type="predicted"/>
<evidence type="ECO:0000313" key="2">
    <source>
        <dbReference type="EMBL" id="MBA0643704.1"/>
    </source>
</evidence>
<feature type="compositionally biased region" description="Acidic residues" evidence="1">
    <location>
        <begin position="48"/>
        <end position="61"/>
    </location>
</feature>
<feature type="non-terminal residue" evidence="2">
    <location>
        <position position="1"/>
    </location>
</feature>
<feature type="non-terminal residue" evidence="2">
    <location>
        <position position="201"/>
    </location>
</feature>
<reference evidence="2 3" key="1">
    <citation type="journal article" date="2019" name="Genome Biol. Evol.">
        <title>Insights into the evolution of the New World diploid cottons (Gossypium, subgenus Houzingenia) based on genome sequencing.</title>
        <authorList>
            <person name="Grover C.E."/>
            <person name="Arick M.A. 2nd"/>
            <person name="Thrash A."/>
            <person name="Conover J.L."/>
            <person name="Sanders W.S."/>
            <person name="Peterson D.G."/>
            <person name="Frelichowski J.E."/>
            <person name="Scheffler J.A."/>
            <person name="Scheffler B.E."/>
            <person name="Wendel J.F."/>
        </authorList>
    </citation>
    <scope>NUCLEOTIDE SEQUENCE [LARGE SCALE GENOMIC DNA]</scope>
    <source>
        <strain evidence="2">57</strain>
        <tissue evidence="2">Leaf</tissue>
    </source>
</reference>
<evidence type="ECO:0000313" key="3">
    <source>
        <dbReference type="Proteomes" id="UP000593573"/>
    </source>
</evidence>
<gene>
    <name evidence="2" type="ORF">Goklo_027968</name>
</gene>
<dbReference type="EMBL" id="JABFAB010000003">
    <property type="protein sequence ID" value="MBA0643704.1"/>
    <property type="molecule type" value="Genomic_DNA"/>
</dbReference>
<protein>
    <submittedName>
        <fullName evidence="2">Uncharacterized protein</fullName>
    </submittedName>
</protein>
<feature type="region of interest" description="Disordered" evidence="1">
    <location>
        <begin position="1"/>
        <end position="62"/>
    </location>
</feature>
<feature type="compositionally biased region" description="Polar residues" evidence="1">
    <location>
        <begin position="1"/>
        <end position="19"/>
    </location>
</feature>
<dbReference type="Proteomes" id="UP000593573">
    <property type="component" value="Unassembled WGS sequence"/>
</dbReference>
<dbReference type="AlphaFoldDB" id="A0A7J8U0A3"/>
<organism evidence="2 3">
    <name type="scientific">Gossypium klotzschianum</name>
    <dbReference type="NCBI Taxonomy" id="34286"/>
    <lineage>
        <taxon>Eukaryota</taxon>
        <taxon>Viridiplantae</taxon>
        <taxon>Streptophyta</taxon>
        <taxon>Embryophyta</taxon>
        <taxon>Tracheophyta</taxon>
        <taxon>Spermatophyta</taxon>
        <taxon>Magnoliopsida</taxon>
        <taxon>eudicotyledons</taxon>
        <taxon>Gunneridae</taxon>
        <taxon>Pentapetalae</taxon>
        <taxon>rosids</taxon>
        <taxon>malvids</taxon>
        <taxon>Malvales</taxon>
        <taxon>Malvaceae</taxon>
        <taxon>Malvoideae</taxon>
        <taxon>Gossypium</taxon>
    </lineage>
</organism>
<accession>A0A7J8U0A3</accession>
<evidence type="ECO:0000256" key="1">
    <source>
        <dbReference type="SAM" id="MobiDB-lite"/>
    </source>
</evidence>
<dbReference type="OrthoDB" id="951980at2759"/>
<sequence>SSSSSNFENTENLKVTSYQSDEEKTSTDQEEDLKVSNYNSDEEKTSTDEEENIPEPMDTEQADPYRKRKIESDLQKDNYLRSFNKDFEKVENKTRIFGNKTENIATNDVKPKYLGETSSQTIQERIDDLNKRNVAEGGIYLDLTNIPIADYEKTIDDWTQSMTIVVNNNNTWSKEKFLNFFVGTFQGDVLQFLRRWEESEK</sequence>
<keyword evidence="3" id="KW-1185">Reference proteome</keyword>
<comment type="caution">
    <text evidence="2">The sequence shown here is derived from an EMBL/GenBank/DDBJ whole genome shotgun (WGS) entry which is preliminary data.</text>
</comment>